<evidence type="ECO:0000313" key="4">
    <source>
        <dbReference type="Proteomes" id="UP001159427"/>
    </source>
</evidence>
<dbReference type="EMBL" id="CALNXI010000712">
    <property type="protein sequence ID" value="CAH3038839.1"/>
    <property type="molecule type" value="Genomic_DNA"/>
</dbReference>
<feature type="chain" id="PRO_5045983708" evidence="2">
    <location>
        <begin position="21"/>
        <end position="164"/>
    </location>
</feature>
<accession>A0ABN8N4C5</accession>
<sequence length="164" mass="18262">MITKRKIVLVLAVCSFAVSSQPLLGERERCLHLCRLAREKDGSKASSGILSCPQCLGRNKEKDDLTVPGSSKHRKRKSLSDPQPTSDCPLPSKARFGEWTPSEVNVSFGNYGNTDYWYMNCSWSPMNDFGGKWKRILIRLGIGNISEGPDGRLTIHQGTDLICF</sequence>
<keyword evidence="4" id="KW-1185">Reference proteome</keyword>
<proteinExistence type="predicted"/>
<name>A0ABN8N4C5_9CNID</name>
<comment type="caution">
    <text evidence="3">The sequence shown here is derived from an EMBL/GenBank/DDBJ whole genome shotgun (WGS) entry which is preliminary data.</text>
</comment>
<gene>
    <name evidence="3" type="ORF">PEVE_00039886</name>
</gene>
<feature type="non-terminal residue" evidence="3">
    <location>
        <position position="164"/>
    </location>
</feature>
<feature type="signal peptide" evidence="2">
    <location>
        <begin position="1"/>
        <end position="20"/>
    </location>
</feature>
<protein>
    <submittedName>
        <fullName evidence="3">Uncharacterized protein</fullName>
    </submittedName>
</protein>
<evidence type="ECO:0000313" key="3">
    <source>
        <dbReference type="EMBL" id="CAH3038839.1"/>
    </source>
</evidence>
<keyword evidence="2" id="KW-0732">Signal</keyword>
<organism evidence="3 4">
    <name type="scientific">Porites evermanni</name>
    <dbReference type="NCBI Taxonomy" id="104178"/>
    <lineage>
        <taxon>Eukaryota</taxon>
        <taxon>Metazoa</taxon>
        <taxon>Cnidaria</taxon>
        <taxon>Anthozoa</taxon>
        <taxon>Hexacorallia</taxon>
        <taxon>Scleractinia</taxon>
        <taxon>Fungiina</taxon>
        <taxon>Poritidae</taxon>
        <taxon>Porites</taxon>
    </lineage>
</organism>
<evidence type="ECO:0000256" key="1">
    <source>
        <dbReference type="SAM" id="MobiDB-lite"/>
    </source>
</evidence>
<evidence type="ECO:0000256" key="2">
    <source>
        <dbReference type="SAM" id="SignalP"/>
    </source>
</evidence>
<dbReference type="Proteomes" id="UP001159427">
    <property type="component" value="Unassembled WGS sequence"/>
</dbReference>
<reference evidence="3 4" key="1">
    <citation type="submission" date="2022-05" db="EMBL/GenBank/DDBJ databases">
        <authorList>
            <consortium name="Genoscope - CEA"/>
            <person name="William W."/>
        </authorList>
    </citation>
    <scope>NUCLEOTIDE SEQUENCE [LARGE SCALE GENOMIC DNA]</scope>
</reference>
<feature type="region of interest" description="Disordered" evidence="1">
    <location>
        <begin position="60"/>
        <end position="94"/>
    </location>
</feature>